<feature type="chain" id="PRO_5037064828" description="SH3 domain-containing protein" evidence="1">
    <location>
        <begin position="37"/>
        <end position="133"/>
    </location>
</feature>
<evidence type="ECO:0000313" key="3">
    <source>
        <dbReference type="Proteomes" id="UP000623608"/>
    </source>
</evidence>
<name>A0A919NSG1_9ACTN</name>
<evidence type="ECO:0000256" key="1">
    <source>
        <dbReference type="SAM" id="SignalP"/>
    </source>
</evidence>
<protein>
    <recommendedName>
        <fullName evidence="4">SH3 domain-containing protein</fullName>
    </recommendedName>
</protein>
<keyword evidence="1" id="KW-0732">Signal</keyword>
<reference evidence="2" key="1">
    <citation type="submission" date="2021-01" db="EMBL/GenBank/DDBJ databases">
        <title>Whole genome shotgun sequence of Actinoplanes tereljensis NBRC 105297.</title>
        <authorList>
            <person name="Komaki H."/>
            <person name="Tamura T."/>
        </authorList>
    </citation>
    <scope>NUCLEOTIDE SEQUENCE</scope>
    <source>
        <strain evidence="2">NBRC 105297</strain>
    </source>
</reference>
<sequence>MNSRTKRMVKRIAGGAAAVVLSVTSGLVATTSPAQAAADCDESIYIRNGDGSGKFTRTGTLEAGPYGACDDRKTLAKGAKFWIHCSWPNDYGNLWYYVRLEGTSTYGWVWEGDVSVSYTDDNNDGILTIYSCG</sequence>
<dbReference type="AlphaFoldDB" id="A0A919NSG1"/>
<evidence type="ECO:0000313" key="2">
    <source>
        <dbReference type="EMBL" id="GIF23430.1"/>
    </source>
</evidence>
<gene>
    <name evidence="2" type="ORF">Ate02nite_61600</name>
</gene>
<organism evidence="2 3">
    <name type="scientific">Paractinoplanes tereljensis</name>
    <dbReference type="NCBI Taxonomy" id="571912"/>
    <lineage>
        <taxon>Bacteria</taxon>
        <taxon>Bacillati</taxon>
        <taxon>Actinomycetota</taxon>
        <taxon>Actinomycetes</taxon>
        <taxon>Micromonosporales</taxon>
        <taxon>Micromonosporaceae</taxon>
        <taxon>Paractinoplanes</taxon>
    </lineage>
</organism>
<keyword evidence="3" id="KW-1185">Reference proteome</keyword>
<comment type="caution">
    <text evidence="2">The sequence shown here is derived from an EMBL/GenBank/DDBJ whole genome shotgun (WGS) entry which is preliminary data.</text>
</comment>
<proteinExistence type="predicted"/>
<dbReference type="Proteomes" id="UP000623608">
    <property type="component" value="Unassembled WGS sequence"/>
</dbReference>
<dbReference type="RefSeq" id="WP_203811333.1">
    <property type="nucleotide sequence ID" value="NZ_BOMY01000040.1"/>
</dbReference>
<evidence type="ECO:0008006" key="4">
    <source>
        <dbReference type="Google" id="ProtNLM"/>
    </source>
</evidence>
<dbReference type="EMBL" id="BOMY01000040">
    <property type="protein sequence ID" value="GIF23430.1"/>
    <property type="molecule type" value="Genomic_DNA"/>
</dbReference>
<feature type="signal peptide" evidence="1">
    <location>
        <begin position="1"/>
        <end position="36"/>
    </location>
</feature>
<accession>A0A919NSG1</accession>